<dbReference type="EMBL" id="QMQY01000063">
    <property type="protein sequence ID" value="RLE50390.1"/>
    <property type="molecule type" value="Genomic_DNA"/>
</dbReference>
<dbReference type="InterPro" id="IPR002052">
    <property type="entry name" value="DNA_methylase_N6_adenine_CS"/>
</dbReference>
<comment type="caution">
    <text evidence="2">The sequence shown here is derived from an EMBL/GenBank/DDBJ whole genome shotgun (WGS) entry which is preliminary data.</text>
</comment>
<dbReference type="InterPro" id="IPR029063">
    <property type="entry name" value="SAM-dependent_MTases_sf"/>
</dbReference>
<dbReference type="InterPro" id="IPR000241">
    <property type="entry name" value="RlmKL-like_Mtase"/>
</dbReference>
<dbReference type="Gene3D" id="3.40.50.150">
    <property type="entry name" value="Vaccinia Virus protein VP39"/>
    <property type="match status" value="1"/>
</dbReference>
<sequence>MISGAKINLKYFNVHPLALIHGDARNLPFRRIDAIATDPPYGRSASTRGERLELLIKEFLCDAKVILNRNGYMCIASPSTLNLEDLAKSAGFKVEELHLMRVHKSLTRIIAVLKH</sequence>
<dbReference type="SUPFAM" id="SSF53335">
    <property type="entry name" value="S-adenosyl-L-methionine-dependent methyltransferases"/>
    <property type="match status" value="1"/>
</dbReference>
<feature type="domain" description="Ribosomal RNA large subunit methyltransferase K/L-like methyltransferase" evidence="1">
    <location>
        <begin position="1"/>
        <end position="108"/>
    </location>
</feature>
<evidence type="ECO:0000259" key="1">
    <source>
        <dbReference type="Pfam" id="PF01170"/>
    </source>
</evidence>
<dbReference type="AlphaFoldDB" id="A0A497EUK5"/>
<accession>A0A497EUK5</accession>
<evidence type="ECO:0000313" key="3">
    <source>
        <dbReference type="Proteomes" id="UP000281962"/>
    </source>
</evidence>
<dbReference type="Pfam" id="PF01170">
    <property type="entry name" value="UPF0020"/>
    <property type="match status" value="1"/>
</dbReference>
<name>A0A497EUK5_9CREN</name>
<organism evidence="2 3">
    <name type="scientific">Thermoproteota archaeon</name>
    <dbReference type="NCBI Taxonomy" id="2056631"/>
    <lineage>
        <taxon>Archaea</taxon>
        <taxon>Thermoproteota</taxon>
    </lineage>
</organism>
<evidence type="ECO:0000313" key="2">
    <source>
        <dbReference type="EMBL" id="RLE50390.1"/>
    </source>
</evidence>
<protein>
    <recommendedName>
        <fullName evidence="1">Ribosomal RNA large subunit methyltransferase K/L-like methyltransferase domain-containing protein</fullName>
    </recommendedName>
</protein>
<reference evidence="2 3" key="1">
    <citation type="submission" date="2018-06" db="EMBL/GenBank/DDBJ databases">
        <title>Extensive metabolic versatility and redundancy in microbially diverse, dynamic hydrothermal sediments.</title>
        <authorList>
            <person name="Dombrowski N."/>
            <person name="Teske A."/>
            <person name="Baker B.J."/>
        </authorList>
    </citation>
    <scope>NUCLEOTIDE SEQUENCE [LARGE SCALE GENOMIC DNA]</scope>
    <source>
        <strain evidence="2">B30_G17</strain>
    </source>
</reference>
<gene>
    <name evidence="2" type="ORF">DRJ21_01755</name>
</gene>
<dbReference type="Proteomes" id="UP000281962">
    <property type="component" value="Unassembled WGS sequence"/>
</dbReference>
<dbReference type="GO" id="GO:0008168">
    <property type="term" value="F:methyltransferase activity"/>
    <property type="evidence" value="ECO:0007669"/>
    <property type="project" value="InterPro"/>
</dbReference>
<dbReference type="GO" id="GO:0032259">
    <property type="term" value="P:methylation"/>
    <property type="evidence" value="ECO:0007669"/>
    <property type="project" value="InterPro"/>
</dbReference>
<dbReference type="GO" id="GO:0003676">
    <property type="term" value="F:nucleic acid binding"/>
    <property type="evidence" value="ECO:0007669"/>
    <property type="project" value="InterPro"/>
</dbReference>
<dbReference type="PROSITE" id="PS00092">
    <property type="entry name" value="N6_MTASE"/>
    <property type="match status" value="1"/>
</dbReference>
<proteinExistence type="predicted"/>